<dbReference type="InterPro" id="IPR002501">
    <property type="entry name" value="PsdUridine_synth_N"/>
</dbReference>
<comment type="similarity">
    <text evidence="2">Belongs to the pseudouridine synthase TruB family.</text>
</comment>
<accession>A0A3Q0R0S9</accession>
<feature type="compositionally biased region" description="Basic and acidic residues" evidence="6">
    <location>
        <begin position="272"/>
        <end position="283"/>
    </location>
</feature>
<evidence type="ECO:0000313" key="10">
    <source>
        <dbReference type="Proteomes" id="UP000261340"/>
    </source>
</evidence>
<dbReference type="InterPro" id="IPR032819">
    <property type="entry name" value="TruB_C"/>
</dbReference>
<proteinExistence type="inferred from homology"/>
<keyword evidence="10" id="KW-1185">Reference proteome</keyword>
<feature type="region of interest" description="Disordered" evidence="6">
    <location>
        <begin position="259"/>
        <end position="296"/>
    </location>
</feature>
<evidence type="ECO:0000256" key="5">
    <source>
        <dbReference type="ARBA" id="ARBA00023235"/>
    </source>
</evidence>
<name>A0A3Q0R0S9_AMPCI</name>
<dbReference type="Ensembl" id="ENSACIT00000004013.1">
    <property type="protein sequence ID" value="ENSACIP00000003887.1"/>
    <property type="gene ID" value="ENSACIG00000003060.1"/>
</dbReference>
<dbReference type="PANTHER" id="PTHR13767:SF2">
    <property type="entry name" value="PSEUDOURIDYLATE SYNTHASE TRUB1"/>
    <property type="match status" value="1"/>
</dbReference>
<keyword evidence="5" id="KW-0413">Isomerase</keyword>
<protein>
    <recommendedName>
        <fullName evidence="3">tRNA pseudouridine(55) synthase</fullName>
        <ecNumber evidence="3">5.4.99.25</ecNumber>
    </recommendedName>
</protein>
<evidence type="ECO:0000256" key="2">
    <source>
        <dbReference type="ARBA" id="ARBA00008999"/>
    </source>
</evidence>
<dbReference type="AlphaFoldDB" id="A0A3Q0R0S9"/>
<dbReference type="Proteomes" id="UP000261340">
    <property type="component" value="Unplaced"/>
</dbReference>
<dbReference type="NCBIfam" id="TIGR00431">
    <property type="entry name" value="TruB"/>
    <property type="match status" value="1"/>
</dbReference>
<dbReference type="OMA" id="VDKPSGF"/>
<keyword evidence="4" id="KW-0819">tRNA processing</keyword>
<sequence>MAGNISNIVTPISSSLSELQALNGLFAIYKKRGPTSADVLNVLKEALLKEAGVKNPNPRKRKNQSLKMGHGGTLDSSASGVLGKRLGADSLHIQVLLHKYIAVGELGKATDTLDATGSVILEKEFEHITRLDMEEKLKAFTGDIMQVPPLYSALKKDGQRLSVLLKKGHKVEAKPARPVTVYNLTLQEFKPPLFTLDIECGGGFYVRSLVDDLGKALSSCAHVKELIRTKQGPFTLQEHALHEEQWTLEHILRSLQTCSEGEQRKDHLKPKKSVEHMGLHEAFSKNSHKSHKNISA</sequence>
<evidence type="ECO:0000259" key="8">
    <source>
        <dbReference type="Pfam" id="PF16198"/>
    </source>
</evidence>
<comment type="catalytic activity">
    <reaction evidence="1">
        <text>uridine in 5S rRNA = pseudouridine in 5S rRNA</text>
        <dbReference type="Rhea" id="RHEA:47036"/>
        <dbReference type="Rhea" id="RHEA-COMP:11730"/>
        <dbReference type="Rhea" id="RHEA-COMP:11731"/>
        <dbReference type="ChEBI" id="CHEBI:65314"/>
        <dbReference type="ChEBI" id="CHEBI:65315"/>
    </reaction>
</comment>
<dbReference type="GO" id="GO:0005634">
    <property type="term" value="C:nucleus"/>
    <property type="evidence" value="ECO:0007669"/>
    <property type="project" value="TreeGrafter"/>
</dbReference>
<dbReference type="GeneTree" id="ENSGT00940000158962"/>
<dbReference type="InterPro" id="IPR020103">
    <property type="entry name" value="PsdUridine_synth_cat_dom_sf"/>
</dbReference>
<dbReference type="HAMAP" id="MF_01080">
    <property type="entry name" value="TruB_bact"/>
    <property type="match status" value="1"/>
</dbReference>
<dbReference type="InterPro" id="IPR014780">
    <property type="entry name" value="tRNA_psdUridine_synth_TruB"/>
</dbReference>
<dbReference type="STRING" id="61819.ENSACIP00000003887"/>
<evidence type="ECO:0000259" key="7">
    <source>
        <dbReference type="Pfam" id="PF01509"/>
    </source>
</evidence>
<reference evidence="9" key="1">
    <citation type="submission" date="2025-08" db="UniProtKB">
        <authorList>
            <consortium name="Ensembl"/>
        </authorList>
    </citation>
    <scope>IDENTIFICATION</scope>
</reference>
<reference evidence="9" key="2">
    <citation type="submission" date="2025-09" db="UniProtKB">
        <authorList>
            <consortium name="Ensembl"/>
        </authorList>
    </citation>
    <scope>IDENTIFICATION</scope>
</reference>
<feature type="domain" description="tRNA pseudouridylate synthase B C-terminal" evidence="8">
    <location>
        <begin position="207"/>
        <end position="260"/>
    </location>
</feature>
<dbReference type="Pfam" id="PF16198">
    <property type="entry name" value="TruB_C_2"/>
    <property type="match status" value="1"/>
</dbReference>
<evidence type="ECO:0000256" key="6">
    <source>
        <dbReference type="SAM" id="MobiDB-lite"/>
    </source>
</evidence>
<evidence type="ECO:0000313" key="9">
    <source>
        <dbReference type="Ensembl" id="ENSACIP00000003887.1"/>
    </source>
</evidence>
<dbReference type="Pfam" id="PF01509">
    <property type="entry name" value="TruB_N"/>
    <property type="match status" value="1"/>
</dbReference>
<dbReference type="GO" id="GO:0160148">
    <property type="term" value="F:tRNA pseudouridine(55) synthase activity"/>
    <property type="evidence" value="ECO:0007669"/>
    <property type="project" value="UniProtKB-EC"/>
</dbReference>
<feature type="compositionally biased region" description="Basic residues" evidence="6">
    <location>
        <begin position="286"/>
        <end position="296"/>
    </location>
</feature>
<feature type="domain" description="Pseudouridine synthase II N-terminal" evidence="7">
    <location>
        <begin position="61"/>
        <end position="206"/>
    </location>
</feature>
<dbReference type="GO" id="GO:0003723">
    <property type="term" value="F:RNA binding"/>
    <property type="evidence" value="ECO:0007669"/>
    <property type="project" value="InterPro"/>
</dbReference>
<feature type="region of interest" description="Disordered" evidence="6">
    <location>
        <begin position="53"/>
        <end position="72"/>
    </location>
</feature>
<dbReference type="EC" id="5.4.99.25" evidence="3"/>
<evidence type="ECO:0000256" key="1">
    <source>
        <dbReference type="ARBA" id="ARBA00001896"/>
    </source>
</evidence>
<dbReference type="Gene3D" id="3.30.2350.10">
    <property type="entry name" value="Pseudouridine synthase"/>
    <property type="match status" value="1"/>
</dbReference>
<dbReference type="SUPFAM" id="SSF55120">
    <property type="entry name" value="Pseudouridine synthase"/>
    <property type="match status" value="1"/>
</dbReference>
<dbReference type="GO" id="GO:1990481">
    <property type="term" value="P:mRNA pseudouridine synthesis"/>
    <property type="evidence" value="ECO:0007669"/>
    <property type="project" value="TreeGrafter"/>
</dbReference>
<organism evidence="9 10">
    <name type="scientific">Amphilophus citrinellus</name>
    <name type="common">Midas cichlid</name>
    <name type="synonym">Cichlasoma citrinellum</name>
    <dbReference type="NCBI Taxonomy" id="61819"/>
    <lineage>
        <taxon>Eukaryota</taxon>
        <taxon>Metazoa</taxon>
        <taxon>Chordata</taxon>
        <taxon>Craniata</taxon>
        <taxon>Vertebrata</taxon>
        <taxon>Euteleostomi</taxon>
        <taxon>Actinopterygii</taxon>
        <taxon>Neopterygii</taxon>
        <taxon>Teleostei</taxon>
        <taxon>Neoteleostei</taxon>
        <taxon>Acanthomorphata</taxon>
        <taxon>Ovalentaria</taxon>
        <taxon>Cichlomorphae</taxon>
        <taxon>Cichliformes</taxon>
        <taxon>Cichlidae</taxon>
        <taxon>New World cichlids</taxon>
        <taxon>Cichlasomatinae</taxon>
        <taxon>Heroini</taxon>
        <taxon>Amphilophus</taxon>
    </lineage>
</organism>
<evidence type="ECO:0000256" key="4">
    <source>
        <dbReference type="ARBA" id="ARBA00022694"/>
    </source>
</evidence>
<dbReference type="PANTHER" id="PTHR13767">
    <property type="entry name" value="TRNA-PSEUDOURIDINE SYNTHASE"/>
    <property type="match status" value="1"/>
</dbReference>
<dbReference type="GO" id="GO:0006400">
    <property type="term" value="P:tRNA modification"/>
    <property type="evidence" value="ECO:0007669"/>
    <property type="project" value="TreeGrafter"/>
</dbReference>
<evidence type="ECO:0000256" key="3">
    <source>
        <dbReference type="ARBA" id="ARBA00012787"/>
    </source>
</evidence>